<dbReference type="EMBL" id="SRXW01000005">
    <property type="protein sequence ID" value="TGY87672.1"/>
    <property type="molecule type" value="Genomic_DNA"/>
</dbReference>
<feature type="binding site" evidence="7">
    <location>
        <position position="75"/>
    </location>
    <ligand>
        <name>Fe(3+)</name>
        <dbReference type="ChEBI" id="CHEBI:29034"/>
    </ligand>
</feature>
<evidence type="ECO:0000313" key="10">
    <source>
        <dbReference type="Proteomes" id="UP000308054"/>
    </source>
</evidence>
<dbReference type="OrthoDB" id="9776455at2"/>
<feature type="binding site" evidence="7">
    <location>
        <position position="178"/>
    </location>
    <ligand>
        <name>4-imidazolone-5-propanoate</name>
        <dbReference type="ChEBI" id="CHEBI:77893"/>
    </ligand>
</feature>
<proteinExistence type="inferred from homology"/>
<feature type="binding site" evidence="7">
    <location>
        <position position="318"/>
    </location>
    <ligand>
        <name>Fe(3+)</name>
        <dbReference type="ChEBI" id="CHEBI:29034"/>
    </ligand>
</feature>
<dbReference type="InterPro" id="IPR032466">
    <property type="entry name" value="Metal_Hydrolase"/>
</dbReference>
<feature type="binding site" evidence="7">
    <location>
        <position position="243"/>
    </location>
    <ligand>
        <name>Fe(3+)</name>
        <dbReference type="ChEBI" id="CHEBI:29034"/>
    </ligand>
</feature>
<dbReference type="GO" id="GO:0005506">
    <property type="term" value="F:iron ion binding"/>
    <property type="evidence" value="ECO:0007669"/>
    <property type="project" value="UniProtKB-UniRule"/>
</dbReference>
<sequence>MWDELWIDCRAATMRAGADTAYGAIDDAAIAIDRGRIAWAGPRADLPGKPDALAAMVIACDGAWVTPGLIDCHTHAVFGGDRVGEFEARLEGASYEEIAKAGGGIRSTVTATREASEESLAEAALSRLETLRRGGVTTVEIKSGYGLDVETELKMLRAAGEAARRAGLHLERTFLGLHALPEDYADDRAGYVDLVCQEALPKACEAGLVDAVDAFCERIGFTAAEVRRVFETAKALGLPVRLHAEQLSDQGGAALAAEFGALSADHLEFASEDGIRAMAGAGVVAVLLPGAFYALKETRKPPVALLREHGVRIAIATDLNPGSSPLVSPTLAMNMACTLFGLTPEEALAGMTRNAAAALGISDEAGTIESGKRADLALWRISHPAEIAYWIGLPGPDRLYIAGRNMTAEGTGRKP</sequence>
<keyword evidence="10" id="KW-1185">Reference proteome</keyword>
<dbReference type="Gene3D" id="2.30.40.10">
    <property type="entry name" value="Urease, subunit C, domain 1"/>
    <property type="match status" value="1"/>
</dbReference>
<comment type="function">
    <text evidence="7">Catalyzes the hydrolytic cleavage of the carbon-nitrogen bond in imidazolone-5-propanoate to yield N-formimidoyl-L-glutamate. It is the third step in the universal histidine degradation pathway.</text>
</comment>
<evidence type="ECO:0000256" key="6">
    <source>
        <dbReference type="ARBA" id="ARBA00023004"/>
    </source>
</evidence>
<dbReference type="UniPathway" id="UPA00379">
    <property type="reaction ID" value="UER00551"/>
</dbReference>
<dbReference type="EC" id="3.5.2.7" evidence="1 7"/>
<keyword evidence="3 7" id="KW-0378">Hydrolase</keyword>
<feature type="binding site" evidence="7">
    <location>
        <position position="75"/>
    </location>
    <ligand>
        <name>Zn(2+)</name>
        <dbReference type="ChEBI" id="CHEBI:29105"/>
    </ligand>
</feature>
<dbReference type="NCBIfam" id="TIGR01224">
    <property type="entry name" value="hutI"/>
    <property type="match status" value="1"/>
</dbReference>
<dbReference type="HAMAP" id="MF_00372">
    <property type="entry name" value="HutI"/>
    <property type="match status" value="1"/>
</dbReference>
<keyword evidence="6 7" id="KW-0408">Iron</keyword>
<feature type="domain" description="Amidohydrolase-related" evidence="8">
    <location>
        <begin position="64"/>
        <end position="383"/>
    </location>
</feature>
<dbReference type="GO" id="GO:0050480">
    <property type="term" value="F:imidazolonepropionase activity"/>
    <property type="evidence" value="ECO:0007669"/>
    <property type="project" value="UniProtKB-UniRule"/>
</dbReference>
<feature type="binding site" evidence="7">
    <location>
        <position position="323"/>
    </location>
    <ligand>
        <name>4-imidazolone-5-propanoate</name>
        <dbReference type="ChEBI" id="CHEBI:77893"/>
    </ligand>
</feature>
<protein>
    <recommendedName>
        <fullName evidence="1 7">Imidazolonepropionase</fullName>
        <ecNumber evidence="1 7">3.5.2.7</ecNumber>
    </recommendedName>
    <alternativeName>
        <fullName evidence="7">Imidazolone-5-propionate hydrolase</fullName>
    </alternativeName>
</protein>
<comment type="pathway">
    <text evidence="7">Amino-acid degradation; L-histidine degradation into L-glutamate; N-formimidoyl-L-glutamate from L-histidine: step 3/3.</text>
</comment>
<gene>
    <name evidence="7" type="primary">hutI</name>
    <name evidence="9" type="ORF">E5163_14665</name>
</gene>
<dbReference type="GO" id="GO:0019557">
    <property type="term" value="P:L-histidine catabolic process to glutamate and formate"/>
    <property type="evidence" value="ECO:0007669"/>
    <property type="project" value="UniProtKB-UniPathway"/>
</dbReference>
<evidence type="ECO:0000259" key="8">
    <source>
        <dbReference type="Pfam" id="PF01979"/>
    </source>
</evidence>
<comment type="caution">
    <text evidence="9">The sequence shown here is derived from an EMBL/GenBank/DDBJ whole genome shotgun (WGS) entry which is preliminary data.</text>
</comment>
<dbReference type="InterPro" id="IPR011059">
    <property type="entry name" value="Metal-dep_hydrolase_composite"/>
</dbReference>
<comment type="similarity">
    <text evidence="7">Belongs to the metallo-dependent hydrolases superfamily. HutI family.</text>
</comment>
<dbReference type="InterPro" id="IPR005920">
    <property type="entry name" value="HutI"/>
</dbReference>
<feature type="binding site" evidence="7">
    <location>
        <position position="320"/>
    </location>
    <ligand>
        <name>N-formimidoyl-L-glutamate</name>
        <dbReference type="ChEBI" id="CHEBI:58928"/>
    </ligand>
</feature>
<dbReference type="PANTHER" id="PTHR42752">
    <property type="entry name" value="IMIDAZOLONEPROPIONASE"/>
    <property type="match status" value="1"/>
</dbReference>
<evidence type="ECO:0000256" key="2">
    <source>
        <dbReference type="ARBA" id="ARBA00022723"/>
    </source>
</evidence>
<dbReference type="SUPFAM" id="SSF51338">
    <property type="entry name" value="Composite domain of metallo-dependent hydrolases"/>
    <property type="match status" value="1"/>
</dbReference>
<feature type="binding site" evidence="7">
    <location>
        <position position="82"/>
    </location>
    <ligand>
        <name>4-imidazolone-5-propanoate</name>
        <dbReference type="ChEBI" id="CHEBI:77893"/>
    </ligand>
</feature>
<evidence type="ECO:0000256" key="1">
    <source>
        <dbReference type="ARBA" id="ARBA00012864"/>
    </source>
</evidence>
<feature type="binding site" evidence="7">
    <location>
        <position position="246"/>
    </location>
    <ligand>
        <name>4-imidazolone-5-propanoate</name>
        <dbReference type="ChEBI" id="CHEBI:77893"/>
    </ligand>
</feature>
<evidence type="ECO:0000256" key="7">
    <source>
        <dbReference type="HAMAP-Rule" id="MF_00372"/>
    </source>
</evidence>
<keyword evidence="7" id="KW-0963">Cytoplasm</keyword>
<comment type="catalytic activity">
    <reaction evidence="7">
        <text>4-imidazolone-5-propanoate + H2O = N-formimidoyl-L-glutamate</text>
        <dbReference type="Rhea" id="RHEA:23660"/>
        <dbReference type="ChEBI" id="CHEBI:15377"/>
        <dbReference type="ChEBI" id="CHEBI:58928"/>
        <dbReference type="ChEBI" id="CHEBI:77893"/>
        <dbReference type="EC" id="3.5.2.7"/>
    </reaction>
</comment>
<feature type="binding site" evidence="7">
    <location>
        <position position="322"/>
    </location>
    <ligand>
        <name>N-formimidoyl-L-glutamate</name>
        <dbReference type="ChEBI" id="CHEBI:58928"/>
    </ligand>
</feature>
<dbReference type="GO" id="GO:0019556">
    <property type="term" value="P:L-histidine catabolic process to glutamate and formamide"/>
    <property type="evidence" value="ECO:0007669"/>
    <property type="project" value="UniProtKB-UniRule"/>
</dbReference>
<name>A0A4S2GY20_9PROT</name>
<dbReference type="GO" id="GO:0008270">
    <property type="term" value="F:zinc ion binding"/>
    <property type="evidence" value="ECO:0007669"/>
    <property type="project" value="UniProtKB-UniRule"/>
</dbReference>
<feature type="binding site" evidence="7">
    <location>
        <position position="73"/>
    </location>
    <ligand>
        <name>Zn(2+)</name>
        <dbReference type="ChEBI" id="CHEBI:29105"/>
    </ligand>
</feature>
<dbReference type="SUPFAM" id="SSF51556">
    <property type="entry name" value="Metallo-dependent hydrolases"/>
    <property type="match status" value="1"/>
</dbReference>
<keyword evidence="5 7" id="KW-0862">Zinc</keyword>
<evidence type="ECO:0000256" key="4">
    <source>
        <dbReference type="ARBA" id="ARBA00022808"/>
    </source>
</evidence>
<feature type="binding site" evidence="7">
    <location>
        <position position="73"/>
    </location>
    <ligand>
        <name>Fe(3+)</name>
        <dbReference type="ChEBI" id="CHEBI:29034"/>
    </ligand>
</feature>
<accession>A0A4S2GY20</accession>
<dbReference type="RefSeq" id="WP_135997277.1">
    <property type="nucleotide sequence ID" value="NZ_CP071057.1"/>
</dbReference>
<keyword evidence="4 7" id="KW-0369">Histidine metabolism</keyword>
<evidence type="ECO:0000256" key="3">
    <source>
        <dbReference type="ARBA" id="ARBA00022801"/>
    </source>
</evidence>
<dbReference type="AlphaFoldDB" id="A0A4S2GY20"/>
<evidence type="ECO:0000313" key="9">
    <source>
        <dbReference type="EMBL" id="TGY87672.1"/>
    </source>
</evidence>
<feature type="binding site" evidence="7">
    <location>
        <position position="145"/>
    </location>
    <ligand>
        <name>N-formimidoyl-L-glutamate</name>
        <dbReference type="ChEBI" id="CHEBI:58928"/>
    </ligand>
</feature>
<comment type="cofactor">
    <cofactor evidence="7">
        <name>Zn(2+)</name>
        <dbReference type="ChEBI" id="CHEBI:29105"/>
    </cofactor>
    <cofactor evidence="7">
        <name>Fe(3+)</name>
        <dbReference type="ChEBI" id="CHEBI:29034"/>
    </cofactor>
    <text evidence="7">Binds 1 zinc or iron ion per subunit.</text>
</comment>
<dbReference type="InterPro" id="IPR006680">
    <property type="entry name" value="Amidohydro-rel"/>
</dbReference>
<dbReference type="GO" id="GO:0005737">
    <property type="term" value="C:cytoplasm"/>
    <property type="evidence" value="ECO:0007669"/>
    <property type="project" value="UniProtKB-SubCell"/>
</dbReference>
<organism evidence="9 10">
    <name type="scientific">Marinicauda algicola</name>
    <dbReference type="NCBI Taxonomy" id="2029849"/>
    <lineage>
        <taxon>Bacteria</taxon>
        <taxon>Pseudomonadati</taxon>
        <taxon>Pseudomonadota</taxon>
        <taxon>Alphaproteobacteria</taxon>
        <taxon>Maricaulales</taxon>
        <taxon>Maricaulaceae</taxon>
        <taxon>Marinicauda</taxon>
    </lineage>
</organism>
<reference evidence="9 10" key="1">
    <citation type="journal article" date="2017" name="Int. J. Syst. Evol. Microbiol.">
        <title>Marinicauda algicola sp. nov., isolated from a marine red alga Rhodosorus marinus.</title>
        <authorList>
            <person name="Jeong S.E."/>
            <person name="Jeon S.H."/>
            <person name="Chun B.H."/>
            <person name="Kim D.W."/>
            <person name="Jeon C.O."/>
        </authorList>
    </citation>
    <scope>NUCLEOTIDE SEQUENCE [LARGE SCALE GENOMIC DNA]</scope>
    <source>
        <strain evidence="9 10">JCM 31718</strain>
    </source>
</reference>
<feature type="binding site" evidence="7">
    <location>
        <position position="243"/>
    </location>
    <ligand>
        <name>Zn(2+)</name>
        <dbReference type="ChEBI" id="CHEBI:29105"/>
    </ligand>
</feature>
<comment type="subcellular location">
    <subcellularLocation>
        <location evidence="7">Cytoplasm</location>
    </subcellularLocation>
</comment>
<dbReference type="Proteomes" id="UP000308054">
    <property type="component" value="Unassembled WGS sequence"/>
</dbReference>
<dbReference type="CDD" id="cd01296">
    <property type="entry name" value="Imidazolone-5PH"/>
    <property type="match status" value="1"/>
</dbReference>
<dbReference type="Gene3D" id="3.20.20.140">
    <property type="entry name" value="Metal-dependent hydrolases"/>
    <property type="match status" value="1"/>
</dbReference>
<dbReference type="Pfam" id="PF01979">
    <property type="entry name" value="Amidohydro_1"/>
    <property type="match status" value="1"/>
</dbReference>
<evidence type="ECO:0000256" key="5">
    <source>
        <dbReference type="ARBA" id="ARBA00022833"/>
    </source>
</evidence>
<dbReference type="PANTHER" id="PTHR42752:SF1">
    <property type="entry name" value="IMIDAZOLONEPROPIONASE-RELATED"/>
    <property type="match status" value="1"/>
</dbReference>
<feature type="binding site" evidence="7">
    <location>
        <position position="318"/>
    </location>
    <ligand>
        <name>Zn(2+)</name>
        <dbReference type="ChEBI" id="CHEBI:29105"/>
    </ligand>
</feature>
<feature type="binding site" evidence="7">
    <location>
        <position position="145"/>
    </location>
    <ligand>
        <name>4-imidazolone-5-propanoate</name>
        <dbReference type="ChEBI" id="CHEBI:77893"/>
    </ligand>
</feature>
<keyword evidence="2 7" id="KW-0479">Metal-binding</keyword>
<dbReference type="FunFam" id="3.20.20.140:FF:000007">
    <property type="entry name" value="Imidazolonepropionase"/>
    <property type="match status" value="1"/>
</dbReference>